<evidence type="ECO:0000313" key="11">
    <source>
        <dbReference type="EMBL" id="CAD8091988.1"/>
    </source>
</evidence>
<comment type="caution">
    <text evidence="11">The sequence shown here is derived from an EMBL/GenBank/DDBJ whole genome shotgun (WGS) entry which is preliminary data.</text>
</comment>
<evidence type="ECO:0000256" key="9">
    <source>
        <dbReference type="ARBA" id="ARBA00023235"/>
    </source>
</evidence>
<evidence type="ECO:0000259" key="10">
    <source>
        <dbReference type="PROSITE" id="PS51385"/>
    </source>
</evidence>
<dbReference type="GO" id="GO:0052856">
    <property type="term" value="F:NAD(P)HX epimerase activity"/>
    <property type="evidence" value="ECO:0007669"/>
    <property type="project" value="UniProtKB-EC"/>
</dbReference>
<dbReference type="EC" id="5.1.99.6" evidence="3"/>
<sequence>MLIFFLTFLNPLLAQEQASLPPPTLSYLKGSEYQLLMETLMGKQYGYTKAQLAEIGGQSVAEYILYLSRIDVPLKRVIFIIGQDFQGSSYQNGYFGLAAARYLAQRKVEVDVVLLYSNDPLRSRLAMQCKSHSATLHFDILQNLQEQLNVQMTKNILANWLNDYDLVVDAISLTSIEQPKTPVREFMHAFSEVNKKVLAINLPVGWHTDNGNLYNVYEPQFVISLGLPLKGIKEFEGQHAIGGRYIPQTNTFNYVLPKYKIEDSFHLLQK</sequence>
<evidence type="ECO:0000256" key="4">
    <source>
        <dbReference type="ARBA" id="ARBA00022723"/>
    </source>
</evidence>
<evidence type="ECO:0000256" key="2">
    <source>
        <dbReference type="ARBA" id="ARBA00000909"/>
    </source>
</evidence>
<gene>
    <name evidence="11" type="ORF">PPRIM_AZ9-3.1.T0890161</name>
</gene>
<dbReference type="GO" id="GO:0005739">
    <property type="term" value="C:mitochondrion"/>
    <property type="evidence" value="ECO:0007669"/>
    <property type="project" value="TreeGrafter"/>
</dbReference>
<keyword evidence="9" id="KW-0413">Isomerase</keyword>
<evidence type="ECO:0000256" key="3">
    <source>
        <dbReference type="ARBA" id="ARBA00012228"/>
    </source>
</evidence>
<dbReference type="InterPro" id="IPR032976">
    <property type="entry name" value="YJEFN_prot_NAXE-like"/>
</dbReference>
<feature type="domain" description="YjeF N-terminal" evidence="10">
    <location>
        <begin position="34"/>
        <end position="257"/>
    </location>
</feature>
<accession>A0A8S1NGY6</accession>
<dbReference type="PANTHER" id="PTHR13232:SF10">
    <property type="entry name" value="NAD(P)H-HYDRATE EPIMERASE"/>
    <property type="match status" value="1"/>
</dbReference>
<evidence type="ECO:0000256" key="7">
    <source>
        <dbReference type="ARBA" id="ARBA00022958"/>
    </source>
</evidence>
<evidence type="ECO:0000256" key="1">
    <source>
        <dbReference type="ARBA" id="ARBA00000013"/>
    </source>
</evidence>
<organism evidence="11 12">
    <name type="scientific">Paramecium primaurelia</name>
    <dbReference type="NCBI Taxonomy" id="5886"/>
    <lineage>
        <taxon>Eukaryota</taxon>
        <taxon>Sar</taxon>
        <taxon>Alveolata</taxon>
        <taxon>Ciliophora</taxon>
        <taxon>Intramacronucleata</taxon>
        <taxon>Oligohymenophorea</taxon>
        <taxon>Peniculida</taxon>
        <taxon>Parameciidae</taxon>
        <taxon>Paramecium</taxon>
    </lineage>
</organism>
<dbReference type="Proteomes" id="UP000688137">
    <property type="component" value="Unassembled WGS sequence"/>
</dbReference>
<protein>
    <recommendedName>
        <fullName evidence="3">NAD(P)H-hydrate epimerase</fullName>
        <ecNumber evidence="3">5.1.99.6</ecNumber>
    </recommendedName>
</protein>
<dbReference type="GO" id="GO:0000166">
    <property type="term" value="F:nucleotide binding"/>
    <property type="evidence" value="ECO:0007669"/>
    <property type="project" value="UniProtKB-KW"/>
</dbReference>
<keyword evidence="6" id="KW-0521">NADP</keyword>
<dbReference type="EMBL" id="CAJJDM010000092">
    <property type="protein sequence ID" value="CAD8091988.1"/>
    <property type="molecule type" value="Genomic_DNA"/>
</dbReference>
<comment type="catalytic activity">
    <reaction evidence="2">
        <text>(6R)-NADPHX = (6S)-NADPHX</text>
        <dbReference type="Rhea" id="RHEA:32227"/>
        <dbReference type="ChEBI" id="CHEBI:64076"/>
        <dbReference type="ChEBI" id="CHEBI:64077"/>
        <dbReference type="EC" id="5.1.99.6"/>
    </reaction>
</comment>
<dbReference type="GO" id="GO:0046872">
    <property type="term" value="F:metal ion binding"/>
    <property type="evidence" value="ECO:0007669"/>
    <property type="project" value="UniProtKB-KW"/>
</dbReference>
<dbReference type="Pfam" id="PF03853">
    <property type="entry name" value="YjeF_N"/>
    <property type="match status" value="1"/>
</dbReference>
<dbReference type="OMA" id="SEFQHLM"/>
<name>A0A8S1NGY6_PARPR</name>
<dbReference type="AlphaFoldDB" id="A0A8S1NGY6"/>
<keyword evidence="8" id="KW-0520">NAD</keyword>
<evidence type="ECO:0000313" key="12">
    <source>
        <dbReference type="Proteomes" id="UP000688137"/>
    </source>
</evidence>
<reference evidence="11" key="1">
    <citation type="submission" date="2021-01" db="EMBL/GenBank/DDBJ databases">
        <authorList>
            <consortium name="Genoscope - CEA"/>
            <person name="William W."/>
        </authorList>
    </citation>
    <scope>NUCLEOTIDE SEQUENCE</scope>
</reference>
<dbReference type="PROSITE" id="PS51385">
    <property type="entry name" value="YJEF_N"/>
    <property type="match status" value="1"/>
</dbReference>
<proteinExistence type="predicted"/>
<evidence type="ECO:0000256" key="6">
    <source>
        <dbReference type="ARBA" id="ARBA00022857"/>
    </source>
</evidence>
<evidence type="ECO:0000256" key="8">
    <source>
        <dbReference type="ARBA" id="ARBA00023027"/>
    </source>
</evidence>
<keyword evidence="7" id="KW-0630">Potassium</keyword>
<dbReference type="PANTHER" id="PTHR13232">
    <property type="entry name" value="NAD(P)H-HYDRATE EPIMERASE"/>
    <property type="match status" value="1"/>
</dbReference>
<keyword evidence="5" id="KW-0547">Nucleotide-binding</keyword>
<keyword evidence="4" id="KW-0479">Metal-binding</keyword>
<evidence type="ECO:0000256" key="5">
    <source>
        <dbReference type="ARBA" id="ARBA00022741"/>
    </source>
</evidence>
<keyword evidence="12" id="KW-1185">Reference proteome</keyword>
<dbReference type="InterPro" id="IPR004443">
    <property type="entry name" value="YjeF_N_dom"/>
</dbReference>
<comment type="catalytic activity">
    <reaction evidence="1">
        <text>(6R)-NADHX = (6S)-NADHX</text>
        <dbReference type="Rhea" id="RHEA:32215"/>
        <dbReference type="ChEBI" id="CHEBI:64074"/>
        <dbReference type="ChEBI" id="CHEBI:64075"/>
        <dbReference type="EC" id="5.1.99.6"/>
    </reaction>
</comment>